<keyword evidence="9" id="KW-1185">Reference proteome</keyword>
<evidence type="ECO:0000259" key="7">
    <source>
        <dbReference type="PROSITE" id="PS51352"/>
    </source>
</evidence>
<organism evidence="8 9">
    <name type="scientific">Nonomuraea antimicrobica</name>
    <dbReference type="NCBI Taxonomy" id="561173"/>
    <lineage>
        <taxon>Bacteria</taxon>
        <taxon>Bacillati</taxon>
        <taxon>Actinomycetota</taxon>
        <taxon>Actinomycetes</taxon>
        <taxon>Streptosporangiales</taxon>
        <taxon>Streptosporangiaceae</taxon>
        <taxon>Nonomuraea</taxon>
    </lineage>
</organism>
<evidence type="ECO:0000313" key="9">
    <source>
        <dbReference type="Proteomes" id="UP001500902"/>
    </source>
</evidence>
<comment type="caution">
    <text evidence="8">The sequence shown here is derived from an EMBL/GenBank/DDBJ whole genome shotgun (WGS) entry which is preliminary data.</text>
</comment>
<accession>A0ABP7CE96</accession>
<protein>
    <recommendedName>
        <fullName evidence="7">Thioredoxin domain-containing protein</fullName>
    </recommendedName>
</protein>
<evidence type="ECO:0000256" key="5">
    <source>
        <dbReference type="ARBA" id="ARBA00023284"/>
    </source>
</evidence>
<sequence length="269" mass="29414">MLGHFDYLLHSVEKLVGGEESHVPQQQDRAEARRAKVDAMRAEERQRSARRKNVTMSVAVIGVFAVVAAVWLAISSMGSGAGRTGEGAAAAGAPQVVREDSHRLQTAADGKVTLVEFLDFECEACKAYFPTVEQLRKDYAGKVTFVARYFPISSHFNAERAARAVEAAAQQGKFDAMYQQMYQTQTQWAEKQVPADAFFRTLAEGLGLDMAAWDKAYEDPATLERVKKDAADGEALGVQGTPTFFLNGKKIEPRSSDEFKAAIDAALAQ</sequence>
<proteinExistence type="inferred from homology"/>
<keyword evidence="3" id="KW-0560">Oxidoreductase</keyword>
<keyword evidence="6" id="KW-0812">Transmembrane</keyword>
<feature type="transmembrane region" description="Helical" evidence="6">
    <location>
        <begin position="54"/>
        <end position="74"/>
    </location>
</feature>
<comment type="similarity">
    <text evidence="1">Belongs to the thioredoxin family. DsbA subfamily.</text>
</comment>
<keyword evidence="4" id="KW-1015">Disulfide bond</keyword>
<dbReference type="Pfam" id="PF13462">
    <property type="entry name" value="Thioredoxin_4"/>
    <property type="match status" value="1"/>
</dbReference>
<dbReference type="PANTHER" id="PTHR13887">
    <property type="entry name" value="GLUTATHIONE S-TRANSFERASE KAPPA"/>
    <property type="match status" value="1"/>
</dbReference>
<dbReference type="Gene3D" id="3.40.30.10">
    <property type="entry name" value="Glutaredoxin"/>
    <property type="match status" value="1"/>
</dbReference>
<dbReference type="InterPro" id="IPR012336">
    <property type="entry name" value="Thioredoxin-like_fold"/>
</dbReference>
<dbReference type="EMBL" id="BAAAZP010000102">
    <property type="protein sequence ID" value="GAA3686102.1"/>
    <property type="molecule type" value="Genomic_DNA"/>
</dbReference>
<dbReference type="PANTHER" id="PTHR13887:SF14">
    <property type="entry name" value="DISULFIDE BOND FORMATION PROTEIN D"/>
    <property type="match status" value="1"/>
</dbReference>
<dbReference type="RefSeq" id="WP_344885200.1">
    <property type="nucleotide sequence ID" value="NZ_BAAAZP010000102.1"/>
</dbReference>
<evidence type="ECO:0000313" key="8">
    <source>
        <dbReference type="EMBL" id="GAA3686102.1"/>
    </source>
</evidence>
<evidence type="ECO:0000256" key="3">
    <source>
        <dbReference type="ARBA" id="ARBA00023002"/>
    </source>
</evidence>
<evidence type="ECO:0000256" key="6">
    <source>
        <dbReference type="SAM" id="Phobius"/>
    </source>
</evidence>
<dbReference type="SUPFAM" id="SSF52833">
    <property type="entry name" value="Thioredoxin-like"/>
    <property type="match status" value="1"/>
</dbReference>
<keyword evidence="6" id="KW-1133">Transmembrane helix</keyword>
<dbReference type="InterPro" id="IPR036249">
    <property type="entry name" value="Thioredoxin-like_sf"/>
</dbReference>
<dbReference type="InterPro" id="IPR013766">
    <property type="entry name" value="Thioredoxin_domain"/>
</dbReference>
<gene>
    <name evidence="8" type="ORF">GCM10022224_058630</name>
</gene>
<dbReference type="PROSITE" id="PS51352">
    <property type="entry name" value="THIOREDOXIN_2"/>
    <property type="match status" value="1"/>
</dbReference>
<evidence type="ECO:0000256" key="2">
    <source>
        <dbReference type="ARBA" id="ARBA00022729"/>
    </source>
</evidence>
<name>A0ABP7CE96_9ACTN</name>
<evidence type="ECO:0000256" key="1">
    <source>
        <dbReference type="ARBA" id="ARBA00005791"/>
    </source>
</evidence>
<evidence type="ECO:0000256" key="4">
    <source>
        <dbReference type="ARBA" id="ARBA00023157"/>
    </source>
</evidence>
<reference evidence="9" key="1">
    <citation type="journal article" date="2019" name="Int. J. Syst. Evol. Microbiol.">
        <title>The Global Catalogue of Microorganisms (GCM) 10K type strain sequencing project: providing services to taxonomists for standard genome sequencing and annotation.</title>
        <authorList>
            <consortium name="The Broad Institute Genomics Platform"/>
            <consortium name="The Broad Institute Genome Sequencing Center for Infectious Disease"/>
            <person name="Wu L."/>
            <person name="Ma J."/>
        </authorList>
    </citation>
    <scope>NUCLEOTIDE SEQUENCE [LARGE SCALE GENOMIC DNA]</scope>
    <source>
        <strain evidence="9">JCM 16904</strain>
    </source>
</reference>
<keyword evidence="6" id="KW-0472">Membrane</keyword>
<dbReference type="Proteomes" id="UP001500902">
    <property type="component" value="Unassembled WGS sequence"/>
</dbReference>
<keyword evidence="2" id="KW-0732">Signal</keyword>
<keyword evidence="5" id="KW-0676">Redox-active center</keyword>
<feature type="domain" description="Thioredoxin" evidence="7">
    <location>
        <begin position="82"/>
        <end position="268"/>
    </location>
</feature>